<dbReference type="EMBL" id="QEKH01000011">
    <property type="protein sequence ID" value="PVY42548.1"/>
    <property type="molecule type" value="Genomic_DNA"/>
</dbReference>
<protein>
    <submittedName>
        <fullName evidence="5">Uncharacterized protein YfaS (Alpha-2-macroglobulin family)</fullName>
    </submittedName>
</protein>
<comment type="similarity">
    <text evidence="1">Belongs to the protease inhibitor I39 (alpha-2-macroglobulin) family. Bacterial alpha-2-macroglobulin subfamily.</text>
</comment>
<feature type="domain" description="Alpha-2-macroglobulin bait region" evidence="3">
    <location>
        <begin position="739"/>
        <end position="884"/>
    </location>
</feature>
<keyword evidence="6" id="KW-1185">Reference proteome</keyword>
<dbReference type="PANTHER" id="PTHR40094:SF1">
    <property type="entry name" value="UBIQUITIN DOMAIN-CONTAINING PROTEIN"/>
    <property type="match status" value="1"/>
</dbReference>
<gene>
    <name evidence="5" type="ORF">C8D82_1114</name>
</gene>
<evidence type="ECO:0000259" key="3">
    <source>
        <dbReference type="SMART" id="SM01359"/>
    </source>
</evidence>
<organism evidence="5 6">
    <name type="scientific">Victivallis vadensis</name>
    <dbReference type="NCBI Taxonomy" id="172901"/>
    <lineage>
        <taxon>Bacteria</taxon>
        <taxon>Pseudomonadati</taxon>
        <taxon>Lentisphaerota</taxon>
        <taxon>Lentisphaeria</taxon>
        <taxon>Victivallales</taxon>
        <taxon>Victivallaceae</taxon>
        <taxon>Victivallis</taxon>
    </lineage>
</organism>
<feature type="domain" description="Alpha-2-macroglobulin" evidence="4">
    <location>
        <begin position="946"/>
        <end position="1034"/>
    </location>
</feature>
<dbReference type="Pfam" id="PF11974">
    <property type="entry name" value="bMG3"/>
    <property type="match status" value="1"/>
</dbReference>
<comment type="caution">
    <text evidence="5">The sequence shown here is derived from an EMBL/GenBank/DDBJ whole genome shotgun (WGS) entry which is preliminary data.</text>
</comment>
<accession>A0A2U1B1M3</accession>
<evidence type="ECO:0000313" key="6">
    <source>
        <dbReference type="Proteomes" id="UP000245959"/>
    </source>
</evidence>
<dbReference type="SMART" id="SM01359">
    <property type="entry name" value="A2M_N_2"/>
    <property type="match status" value="1"/>
</dbReference>
<evidence type="ECO:0000256" key="2">
    <source>
        <dbReference type="SAM" id="MobiDB-lite"/>
    </source>
</evidence>
<dbReference type="Pfam" id="PF07703">
    <property type="entry name" value="A2M_BRD"/>
    <property type="match status" value="1"/>
</dbReference>
<dbReference type="Pfam" id="PF00207">
    <property type="entry name" value="A2M"/>
    <property type="match status" value="1"/>
</dbReference>
<evidence type="ECO:0000259" key="4">
    <source>
        <dbReference type="SMART" id="SM01360"/>
    </source>
</evidence>
<feature type="compositionally biased region" description="Pro residues" evidence="2">
    <location>
        <begin position="39"/>
        <end position="62"/>
    </location>
</feature>
<dbReference type="RefSeq" id="WP_116883746.1">
    <property type="nucleotide sequence ID" value="NZ_QEKH01000011.1"/>
</dbReference>
<dbReference type="InterPro" id="IPR001599">
    <property type="entry name" value="Macroglobln_a2"/>
</dbReference>
<proteinExistence type="inferred from homology"/>
<name>A0A2U1B1M3_9BACT</name>
<dbReference type="InterPro" id="IPR021868">
    <property type="entry name" value="Alpha_2_Macroglob_MG3"/>
</dbReference>
<dbReference type="SUPFAM" id="SSF48239">
    <property type="entry name" value="Terpenoid cyclases/Protein prenyltransferases"/>
    <property type="match status" value="1"/>
</dbReference>
<dbReference type="CDD" id="cd02891">
    <property type="entry name" value="A2M_like"/>
    <property type="match status" value="1"/>
</dbReference>
<feature type="region of interest" description="Disordered" evidence="2">
    <location>
        <begin position="35"/>
        <end position="65"/>
    </location>
</feature>
<dbReference type="Gene3D" id="1.50.10.20">
    <property type="match status" value="1"/>
</dbReference>
<dbReference type="SMART" id="SM01360">
    <property type="entry name" value="A2M"/>
    <property type="match status" value="1"/>
</dbReference>
<dbReference type="PANTHER" id="PTHR40094">
    <property type="entry name" value="ALPHA-2-MACROGLOBULIN HOMOLOG"/>
    <property type="match status" value="1"/>
</dbReference>
<sequence>MGKQQTVVRYAAGGVILASLALNAGLAIQLYSRNREKPTPAPAAEPPKPVPAPQPLPKPPVATAPEPLRILSTRYDADNSRFEIRFSAPPQPEKAAEFLSVTPPLALNVNSSGDRWYISAGFEPGKFYQFTVKQGLPAAGGAPPLERTERPGFIASELPPRINFLSNGSFFPVSGSVWELPVETVNTGKVQVELSQVYPNRLLDFLQSPWSDCSRSLRTVTLDAPAARNRSNCIALPFDALGLKRVPGVYQLRISSPDASRSDSRLVVLTDLALQAVAGEREVGFAVRSLAGNRPVSGAVVQLYSRKLQPLGEAETDAGGFGKIEFEPLADPDDQPALLVAIQGEDVTYLPFSELNRSDLRKADRGLPVARQAGYGAFLFPERGICRPGETIGVFGYLRDAGKLNAAGGVPLVLEVTAPSGKLFCSRPVTGSASGFYQTGVEIPAGAATGAYSVRLRAPGEDRAAAQCYGSTRFLVGEYVPDQLKMEFRAEKETLAPGETLRVKGRVDYYFGVPLESGPVTLNVREAVAEFRPQDWRGFTFGTRAAVERSSARTFRSSGEVSRGAFNDSFEIPELAYKPVLPVEIVVVATARPPVGRSVSGTVRAFCHYRDHYLGLQDGGAQGNRRVFRIAAVTPDGKPYELKEPALSGILIRRDWDYRLVEEDGRWNYQWQQFQQEFPARKLALVPEGRGIYRCEIEMPQEGDFTLRVADKAGDLLAETEFWHYAGESGERSRNPSVLAFELDAESCQPGETVQFAFNAPAAGEAVVTAGADRIRSITSHRVKAGRNAIEIPVPADLAQGTYFAGVTVVTDPSDDPKIPKRLSGLVRIPVDQNSRRLDVKLHAPAVSRPGEAVTVRAEVSDFAGQPVPAELQLWAVDRGILALTDWKTPDPWKFFFGEVNCPFRFGDTYRQLYPALQVVDGRIGGGDKLAGFLSPFAAALKAPAVVAMRTVSVPASGSGEYQLQLPDHTGALLLMAIASDKEQTGSAERELVLREPATVQIAAPRAVAPQDEFQLALTCFNHELAQSAADWSITVEGALEPVAAASGKLELAKGERRVVTIPVRASKLPGAVTVRAELKLGGTVVRGSESFTVRPPRQAENRTVIHTVEPGRSATFDTAHPDFDLTFGKAAVEIGSPALSVAGALRWLNEYPYGCLEQTVAGAFPFLAVKPLEEAGILPAGFGADADLKLRSALARIQAMRRYDGCYSMWPGERASWMAGSFFAWHFLLEAELAGYPLPEEEKRQIVTQLRRYVNDRGNSAEERGYACYLLALADPASAEAPARAVISENPELFSRFLAGAALIRANFAADGARVIGPLLNHPFHLYSRRSGGALDSEERRLGLALWILGDLAPENPAVTRLAALLQQKIRPEGEWGSTQNNAWAALGLSRWAARHAKGACKGTLQVSGQPDRTLDGGSALRADFAVPAKFTVVNSGEAPLYVYVSSRGLPKEGREVAEGFTIRREYFDADAKPVRCCNSGDLLEARITVTAAAGCENIVISDLLPGGLEIEDERLATRNAVFDKRVDSGVDARMLERRDDRFLLFGDIHAGKAVVTYRVRAVQRGRFAIPAVQIESMYRPELKAVSVTDGLFEVK</sequence>
<dbReference type="GO" id="GO:0004866">
    <property type="term" value="F:endopeptidase inhibitor activity"/>
    <property type="evidence" value="ECO:0007669"/>
    <property type="project" value="InterPro"/>
</dbReference>
<reference evidence="5 6" key="1">
    <citation type="submission" date="2018-04" db="EMBL/GenBank/DDBJ databases">
        <title>Genomic Encyclopedia of Type Strains, Phase IV (KMG-IV): sequencing the most valuable type-strain genomes for metagenomic binning, comparative biology and taxonomic classification.</title>
        <authorList>
            <person name="Goeker M."/>
        </authorList>
    </citation>
    <scope>NUCLEOTIDE SEQUENCE [LARGE SCALE GENOMIC DNA]</scope>
    <source>
        <strain evidence="5 6">DSM 14823</strain>
    </source>
</reference>
<dbReference type="InterPro" id="IPR008930">
    <property type="entry name" value="Terpenoid_cyclase/PrenylTrfase"/>
</dbReference>
<dbReference type="Gene3D" id="2.60.40.1930">
    <property type="match status" value="1"/>
</dbReference>
<dbReference type="Pfam" id="PF17962">
    <property type="entry name" value="bMG6"/>
    <property type="match status" value="1"/>
</dbReference>
<dbReference type="InterPro" id="IPR002890">
    <property type="entry name" value="MG2"/>
</dbReference>
<dbReference type="GeneID" id="78295054"/>
<dbReference type="InterPro" id="IPR051802">
    <property type="entry name" value="YfhM-like"/>
</dbReference>
<dbReference type="InterPro" id="IPR011625">
    <property type="entry name" value="A2M_N_BRD"/>
</dbReference>
<evidence type="ECO:0000256" key="1">
    <source>
        <dbReference type="ARBA" id="ARBA00010556"/>
    </source>
</evidence>
<dbReference type="InterPro" id="IPR041246">
    <property type="entry name" value="Bact_MG10"/>
</dbReference>
<dbReference type="Pfam" id="PF17973">
    <property type="entry name" value="bMG10"/>
    <property type="match status" value="1"/>
</dbReference>
<dbReference type="InterPro" id="IPR041462">
    <property type="entry name" value="Bact_A2M_MG6"/>
</dbReference>
<dbReference type="Pfam" id="PF01835">
    <property type="entry name" value="MG2"/>
    <property type="match status" value="1"/>
</dbReference>
<evidence type="ECO:0000313" key="5">
    <source>
        <dbReference type="EMBL" id="PVY42548.1"/>
    </source>
</evidence>
<dbReference type="Proteomes" id="UP000245959">
    <property type="component" value="Unassembled WGS sequence"/>
</dbReference>